<dbReference type="GO" id="GO:0032267">
    <property type="term" value="F:tRNA(Ile)-lysidine synthase activity"/>
    <property type="evidence" value="ECO:0007669"/>
    <property type="project" value="UniProtKB-EC"/>
</dbReference>
<dbReference type="Pfam" id="PF09179">
    <property type="entry name" value="TilS"/>
    <property type="match status" value="1"/>
</dbReference>
<feature type="binding site" evidence="8">
    <location>
        <begin position="29"/>
        <end position="34"/>
    </location>
    <ligand>
        <name>ATP</name>
        <dbReference type="ChEBI" id="CHEBI:30616"/>
    </ligand>
</feature>
<evidence type="ECO:0000256" key="5">
    <source>
        <dbReference type="ARBA" id="ARBA00022741"/>
    </source>
</evidence>
<dbReference type="InterPro" id="IPR012796">
    <property type="entry name" value="Lysidine-tRNA-synth_C"/>
</dbReference>
<comment type="domain">
    <text evidence="8">The N-terminal region contains the highly conserved SGGXDS motif, predicted to be a P-loop motif involved in ATP binding.</text>
</comment>
<dbReference type="AlphaFoldDB" id="A0A2K9LH68"/>
<dbReference type="CDD" id="cd01992">
    <property type="entry name" value="TilS_N"/>
    <property type="match status" value="1"/>
</dbReference>
<dbReference type="Proteomes" id="UP000235116">
    <property type="component" value="Chromosome"/>
</dbReference>
<proteinExistence type="inferred from homology"/>
<dbReference type="PANTHER" id="PTHR43033">
    <property type="entry name" value="TRNA(ILE)-LYSIDINE SYNTHASE-RELATED"/>
    <property type="match status" value="1"/>
</dbReference>
<evidence type="ECO:0000313" key="11">
    <source>
        <dbReference type="Proteomes" id="UP000235116"/>
    </source>
</evidence>
<dbReference type="InterPro" id="IPR015262">
    <property type="entry name" value="tRNA_Ile_lys_synt_subst-bd"/>
</dbReference>
<reference evidence="11" key="1">
    <citation type="submission" date="2017-08" db="EMBL/GenBank/DDBJ databases">
        <title>Direct submision.</title>
        <authorList>
            <person name="Kim S.-J."/>
            <person name="Rhee S.-K."/>
        </authorList>
    </citation>
    <scope>NUCLEOTIDE SEQUENCE [LARGE SCALE GENOMIC DNA]</scope>
    <source>
        <strain evidence="11">GI5</strain>
    </source>
</reference>
<keyword evidence="6 8" id="KW-0067">ATP-binding</keyword>
<dbReference type="GO" id="GO:0005737">
    <property type="term" value="C:cytoplasm"/>
    <property type="evidence" value="ECO:0007669"/>
    <property type="project" value="UniProtKB-SubCell"/>
</dbReference>
<evidence type="ECO:0000256" key="3">
    <source>
        <dbReference type="ARBA" id="ARBA00022598"/>
    </source>
</evidence>
<dbReference type="EMBL" id="CP022684">
    <property type="protein sequence ID" value="AUM11699.1"/>
    <property type="molecule type" value="Genomic_DNA"/>
</dbReference>
<dbReference type="InterPro" id="IPR014729">
    <property type="entry name" value="Rossmann-like_a/b/a_fold"/>
</dbReference>
<feature type="domain" description="Lysidine-tRNA(Ile) synthetase C-terminal" evidence="9">
    <location>
        <begin position="374"/>
        <end position="446"/>
    </location>
</feature>
<gene>
    <name evidence="8 10" type="primary">tilS</name>
    <name evidence="10" type="ORF">Kalk_04380</name>
</gene>
<keyword evidence="4 8" id="KW-0819">tRNA processing</keyword>
<dbReference type="Gene3D" id="3.40.50.620">
    <property type="entry name" value="HUPs"/>
    <property type="match status" value="1"/>
</dbReference>
<evidence type="ECO:0000313" key="10">
    <source>
        <dbReference type="EMBL" id="AUM11699.1"/>
    </source>
</evidence>
<dbReference type="RefSeq" id="WP_101893039.1">
    <property type="nucleotide sequence ID" value="NZ_CP022684.1"/>
</dbReference>
<protein>
    <recommendedName>
        <fullName evidence="8">tRNA(Ile)-lysidine synthase</fullName>
        <ecNumber evidence="8">6.3.4.19</ecNumber>
    </recommendedName>
    <alternativeName>
        <fullName evidence="8">tRNA(Ile)-2-lysyl-cytidine synthase</fullName>
    </alternativeName>
    <alternativeName>
        <fullName evidence="8">tRNA(Ile)-lysidine synthetase</fullName>
    </alternativeName>
</protein>
<dbReference type="SUPFAM" id="SSF52402">
    <property type="entry name" value="Adenine nucleotide alpha hydrolases-like"/>
    <property type="match status" value="1"/>
</dbReference>
<sequence length="450" mass="50844">MNTDNTYIQLIEQALAFMPGPCRIHVGYSGGLDSTVLLHMLVAWQQARPSGRGKAQPLRAIHVNHQLLPQAQSWQQHCQQVCKQWQVELDCLTVTVDQGAASLEQQARLARYHCFDEQVGAGEVLMLAHHRDDQVETLLQRLARGSGPLGLGAMARVSQRRDYRVVRPLLELDREQLERYANHHKLKWIEDPSNQDDSFERNFLRNRILPRWRQQHPRLNQTLARSARLCQESSELLAQLAELDLGLPRADGGLSLSRLEPLSSPRRNNLLRYWLRQQGFQPPSEVVLGRIEAEVMMAAEDAQPRVEWGSCCVRRFQSVLYCMDLNLPGGEQESIPFSIPFEPIRLPYGCLSGGLGSNGQSTPFSREVLRQAPLCIGFRQGGERLTMPGRPSKPLKDIFQEMGVPPWLRGIWPIVYSGERIAGLPGLLVCAGFEPHSREDGLLLDWVRGG</sequence>
<comment type="similarity">
    <text evidence="8">Belongs to the tRNA(Ile)-lysidine synthase family.</text>
</comment>
<comment type="subcellular location">
    <subcellularLocation>
        <location evidence="1 8">Cytoplasm</location>
    </subcellularLocation>
</comment>
<dbReference type="SMART" id="SM00977">
    <property type="entry name" value="TilS_C"/>
    <property type="match status" value="1"/>
</dbReference>
<organism evidence="10 11">
    <name type="scientific">Ketobacter alkanivorans</name>
    <dbReference type="NCBI Taxonomy" id="1917421"/>
    <lineage>
        <taxon>Bacteria</taxon>
        <taxon>Pseudomonadati</taxon>
        <taxon>Pseudomonadota</taxon>
        <taxon>Gammaproteobacteria</taxon>
        <taxon>Pseudomonadales</taxon>
        <taxon>Ketobacteraceae</taxon>
        <taxon>Ketobacter</taxon>
    </lineage>
</organism>
<dbReference type="PANTHER" id="PTHR43033:SF1">
    <property type="entry name" value="TRNA(ILE)-LYSIDINE SYNTHASE-RELATED"/>
    <property type="match status" value="1"/>
</dbReference>
<accession>A0A2K9LH68</accession>
<dbReference type="Pfam" id="PF01171">
    <property type="entry name" value="ATP_bind_3"/>
    <property type="match status" value="1"/>
</dbReference>
<evidence type="ECO:0000256" key="8">
    <source>
        <dbReference type="HAMAP-Rule" id="MF_01161"/>
    </source>
</evidence>
<comment type="function">
    <text evidence="8">Ligates lysine onto the cytidine present at position 34 of the AUA codon-specific tRNA(Ile) that contains the anticodon CAU, in an ATP-dependent manner. Cytidine is converted to lysidine, thus changing the amino acid specificity of the tRNA from methionine to isoleucine.</text>
</comment>
<evidence type="ECO:0000259" key="9">
    <source>
        <dbReference type="SMART" id="SM00977"/>
    </source>
</evidence>
<keyword evidence="11" id="KW-1185">Reference proteome</keyword>
<keyword evidence="3 8" id="KW-0436">Ligase</keyword>
<dbReference type="NCBIfam" id="TIGR02432">
    <property type="entry name" value="lysidine_TilS_N"/>
    <property type="match status" value="1"/>
</dbReference>
<evidence type="ECO:0000256" key="7">
    <source>
        <dbReference type="ARBA" id="ARBA00048539"/>
    </source>
</evidence>
<dbReference type="HAMAP" id="MF_01161">
    <property type="entry name" value="tRNA_Ile_lys_synt"/>
    <property type="match status" value="1"/>
</dbReference>
<evidence type="ECO:0000256" key="4">
    <source>
        <dbReference type="ARBA" id="ARBA00022694"/>
    </source>
</evidence>
<dbReference type="SUPFAM" id="SSF82829">
    <property type="entry name" value="MesJ substrate recognition domain-like"/>
    <property type="match status" value="1"/>
</dbReference>
<evidence type="ECO:0000256" key="2">
    <source>
        <dbReference type="ARBA" id="ARBA00022490"/>
    </source>
</evidence>
<evidence type="ECO:0000256" key="1">
    <source>
        <dbReference type="ARBA" id="ARBA00004496"/>
    </source>
</evidence>
<dbReference type="Pfam" id="PF11734">
    <property type="entry name" value="TilS_C"/>
    <property type="match status" value="1"/>
</dbReference>
<dbReference type="SUPFAM" id="SSF56037">
    <property type="entry name" value="PheT/TilS domain"/>
    <property type="match status" value="1"/>
</dbReference>
<dbReference type="EC" id="6.3.4.19" evidence="8"/>
<dbReference type="NCBIfam" id="TIGR02433">
    <property type="entry name" value="lysidine_TilS_C"/>
    <property type="match status" value="1"/>
</dbReference>
<dbReference type="GO" id="GO:0005524">
    <property type="term" value="F:ATP binding"/>
    <property type="evidence" value="ECO:0007669"/>
    <property type="project" value="UniProtKB-UniRule"/>
</dbReference>
<dbReference type="Gene3D" id="1.20.59.20">
    <property type="match status" value="1"/>
</dbReference>
<keyword evidence="5 8" id="KW-0547">Nucleotide-binding</keyword>
<keyword evidence="2 8" id="KW-0963">Cytoplasm</keyword>
<dbReference type="InterPro" id="IPR012795">
    <property type="entry name" value="tRNA_Ile_lys_synt_N"/>
</dbReference>
<dbReference type="InterPro" id="IPR012094">
    <property type="entry name" value="tRNA_Ile_lys_synt"/>
</dbReference>
<dbReference type="KEGG" id="kak:Kalk_04380"/>
<dbReference type="GO" id="GO:0006400">
    <property type="term" value="P:tRNA modification"/>
    <property type="evidence" value="ECO:0007669"/>
    <property type="project" value="UniProtKB-UniRule"/>
</dbReference>
<dbReference type="OrthoDB" id="9807403at2"/>
<comment type="catalytic activity">
    <reaction evidence="7 8">
        <text>cytidine(34) in tRNA(Ile2) + L-lysine + ATP = lysidine(34) in tRNA(Ile2) + AMP + diphosphate + H(+)</text>
        <dbReference type="Rhea" id="RHEA:43744"/>
        <dbReference type="Rhea" id="RHEA-COMP:10625"/>
        <dbReference type="Rhea" id="RHEA-COMP:10670"/>
        <dbReference type="ChEBI" id="CHEBI:15378"/>
        <dbReference type="ChEBI" id="CHEBI:30616"/>
        <dbReference type="ChEBI" id="CHEBI:32551"/>
        <dbReference type="ChEBI" id="CHEBI:33019"/>
        <dbReference type="ChEBI" id="CHEBI:82748"/>
        <dbReference type="ChEBI" id="CHEBI:83665"/>
        <dbReference type="ChEBI" id="CHEBI:456215"/>
        <dbReference type="EC" id="6.3.4.19"/>
    </reaction>
</comment>
<dbReference type="InterPro" id="IPR011063">
    <property type="entry name" value="TilS/TtcA_N"/>
</dbReference>
<name>A0A2K9LH68_9GAMM</name>
<evidence type="ECO:0000256" key="6">
    <source>
        <dbReference type="ARBA" id="ARBA00022840"/>
    </source>
</evidence>